<gene>
    <name evidence="2" type="ORF">VPR01S_04_01940</name>
</gene>
<dbReference type="SUPFAM" id="SSF53756">
    <property type="entry name" value="UDP-Glycosyltransferase/glycogen phosphorylase"/>
    <property type="match status" value="1"/>
</dbReference>
<accession>U3B9U2</accession>
<dbReference type="Proteomes" id="UP000016570">
    <property type="component" value="Unassembled WGS sequence"/>
</dbReference>
<comment type="caution">
    <text evidence="2">The sequence shown here is derived from an EMBL/GenBank/DDBJ whole genome shotgun (WGS) entry which is preliminary data.</text>
</comment>
<keyword evidence="3" id="KW-1185">Reference proteome</keyword>
<protein>
    <recommendedName>
        <fullName evidence="1">Spore protein YkvP/CgeB glycosyl transferase-like domain-containing protein</fullName>
    </recommendedName>
</protein>
<sequence>MIKYYMINVICYFPFPLSKDKSRGSAIRPLRMVEAFKSIGCHVTVIDGYSKDRSKKIAQLDVKDIHFVYAESSTMPLALTDPDHFPRKPCLEYNFFNKLSSKGVPVYYFYRDIYWRFPEYKQNLSFFKWFPAKVFYWLELIQMSKVVSKLYLPSQEMSRYLPVEFEHISSLPPGSIEKDLDLKKHKGNGILKLLYVGGVSKPHYDISPLIKLALKFESKLDITICCRSEEWKSFNISSIPKNITIVHSSGDELDELYLSTDLFANIRITSEYLSFAMPIKVFESLGYGVPQITQSGTAQANFVESENIGITYSNEEELFSLVNGILEDKSKLSKLKENCLVARKKHYWNSRANTIINEYESQNGKY</sequence>
<name>U3B9U2_VIBPR</name>
<evidence type="ECO:0000259" key="1">
    <source>
        <dbReference type="Pfam" id="PF13524"/>
    </source>
</evidence>
<dbReference type="InterPro" id="IPR055259">
    <property type="entry name" value="YkvP/CgeB_Glyco_trans-like"/>
</dbReference>
<dbReference type="AlphaFoldDB" id="U3B9U2"/>
<evidence type="ECO:0000313" key="2">
    <source>
        <dbReference type="EMBL" id="GAD66589.1"/>
    </source>
</evidence>
<dbReference type="STRING" id="1219065.VPR01S_04_01940"/>
<feature type="domain" description="Spore protein YkvP/CgeB glycosyl transferase-like" evidence="1">
    <location>
        <begin position="220"/>
        <end position="356"/>
    </location>
</feature>
<reference evidence="2 3" key="1">
    <citation type="submission" date="2013-09" db="EMBL/GenBank/DDBJ databases">
        <title>Whole genome shotgun sequence of Vibrio proteolyticus NBRC 13287.</title>
        <authorList>
            <person name="Isaki S."/>
            <person name="Hosoyama A."/>
            <person name="Numata M."/>
            <person name="Hashimoto M."/>
            <person name="Hosoyama Y."/>
            <person name="Tsuchikane K."/>
            <person name="Noguchi M."/>
            <person name="Hirakata S."/>
            <person name="Ichikawa N."/>
            <person name="Ohji S."/>
            <person name="Yamazoe A."/>
            <person name="Fujita N."/>
        </authorList>
    </citation>
    <scope>NUCLEOTIDE SEQUENCE [LARGE SCALE GENOMIC DNA]</scope>
    <source>
        <strain evidence="2 3">NBRC 13287</strain>
    </source>
</reference>
<dbReference type="EMBL" id="BATJ01000004">
    <property type="protein sequence ID" value="GAD66589.1"/>
    <property type="molecule type" value="Genomic_DNA"/>
</dbReference>
<dbReference type="Gene3D" id="3.40.50.2000">
    <property type="entry name" value="Glycogen Phosphorylase B"/>
    <property type="match status" value="1"/>
</dbReference>
<evidence type="ECO:0000313" key="3">
    <source>
        <dbReference type="Proteomes" id="UP000016570"/>
    </source>
</evidence>
<organism evidence="2 3">
    <name type="scientific">Vibrio proteolyticus NBRC 13287</name>
    <dbReference type="NCBI Taxonomy" id="1219065"/>
    <lineage>
        <taxon>Bacteria</taxon>
        <taxon>Pseudomonadati</taxon>
        <taxon>Pseudomonadota</taxon>
        <taxon>Gammaproteobacteria</taxon>
        <taxon>Vibrionales</taxon>
        <taxon>Vibrionaceae</taxon>
        <taxon>Vibrio</taxon>
    </lineage>
</organism>
<proteinExistence type="predicted"/>
<dbReference type="eggNOG" id="COG0438">
    <property type="taxonomic scope" value="Bacteria"/>
</dbReference>
<dbReference type="Pfam" id="PF13524">
    <property type="entry name" value="Glyco_trans_1_2"/>
    <property type="match status" value="1"/>
</dbReference>